<evidence type="ECO:0000256" key="1">
    <source>
        <dbReference type="SAM" id="MobiDB-lite"/>
    </source>
</evidence>
<organism evidence="3 4">
    <name type="scientific">Permianibacter aggregans</name>
    <dbReference type="NCBI Taxonomy" id="1510150"/>
    <lineage>
        <taxon>Bacteria</taxon>
        <taxon>Pseudomonadati</taxon>
        <taxon>Pseudomonadota</taxon>
        <taxon>Gammaproteobacteria</taxon>
        <taxon>Pseudomonadales</taxon>
        <taxon>Pseudomonadaceae</taxon>
        <taxon>Permianibacter</taxon>
    </lineage>
</organism>
<gene>
    <name evidence="3" type="ORF">EV696_12212</name>
</gene>
<dbReference type="GO" id="GO:0005507">
    <property type="term" value="F:copper ion binding"/>
    <property type="evidence" value="ECO:0007669"/>
    <property type="project" value="InterPro"/>
</dbReference>
<evidence type="ECO:0000256" key="2">
    <source>
        <dbReference type="SAM" id="SignalP"/>
    </source>
</evidence>
<keyword evidence="2" id="KW-0732">Signal</keyword>
<sequence length="323" mass="36276">MSRHLGVWAVFTLLPLSGNVFADPPKREQSDYSEHPASNAAKPKLANAHSAHRMSETQDSTAAPGESQHDHDSVSNRKTDAPVSARDPDQWSDGLKRGEGPYFVARDGKLRLMDEKWFAAVMFEEFEYQDLNAGGAGAYDAQAWYGRTYDRLTVKAEGAFSKGRVGEARSELLWSHAIASFWDAQLGARFDKGEDVDRRWLALGIQGLAPYWFEVDGGLYLGEQGRSALRLSASYDVVFTQRLILVPVMEVEAFGKADAPNGIGKGLATGTFGLRFRYEFSRQFAPYIGVEQEYAYGDTAELRRQRFEEPRETYWVAGVRFWF</sequence>
<keyword evidence="4" id="KW-1185">Reference proteome</keyword>
<accession>A0A4R6UG41</accession>
<name>A0A4R6UG41_9GAMM</name>
<proteinExistence type="predicted"/>
<reference evidence="3 4" key="1">
    <citation type="submission" date="2019-03" db="EMBL/GenBank/DDBJ databases">
        <title>Genomic Encyclopedia of Type Strains, Phase IV (KMG-IV): sequencing the most valuable type-strain genomes for metagenomic binning, comparative biology and taxonomic classification.</title>
        <authorList>
            <person name="Goeker M."/>
        </authorList>
    </citation>
    <scope>NUCLEOTIDE SEQUENCE [LARGE SCALE GENOMIC DNA]</scope>
    <source>
        <strain evidence="3 4">DSM 103792</strain>
    </source>
</reference>
<feature type="compositionally biased region" description="Basic and acidic residues" evidence="1">
    <location>
        <begin position="25"/>
        <end position="34"/>
    </location>
</feature>
<feature type="region of interest" description="Disordered" evidence="1">
    <location>
        <begin position="25"/>
        <end position="93"/>
    </location>
</feature>
<dbReference type="GO" id="GO:0006878">
    <property type="term" value="P:intracellular copper ion homeostasis"/>
    <property type="evidence" value="ECO:0007669"/>
    <property type="project" value="InterPro"/>
</dbReference>
<feature type="chain" id="PRO_5020201742" evidence="2">
    <location>
        <begin position="23"/>
        <end position="323"/>
    </location>
</feature>
<protein>
    <submittedName>
        <fullName evidence="3">Copper resistance protein B</fullName>
    </submittedName>
</protein>
<dbReference type="RefSeq" id="WP_157591190.1">
    <property type="nucleotide sequence ID" value="NZ_CP037953.1"/>
</dbReference>
<feature type="compositionally biased region" description="Basic and acidic residues" evidence="1">
    <location>
        <begin position="67"/>
        <end position="93"/>
    </location>
</feature>
<dbReference type="InterPro" id="IPR007939">
    <property type="entry name" value="Cu-R_B_prcur"/>
</dbReference>
<evidence type="ECO:0000313" key="4">
    <source>
        <dbReference type="Proteomes" id="UP000295375"/>
    </source>
</evidence>
<dbReference type="Pfam" id="PF05275">
    <property type="entry name" value="CopB"/>
    <property type="match status" value="1"/>
</dbReference>
<comment type="caution">
    <text evidence="3">The sequence shown here is derived from an EMBL/GenBank/DDBJ whole genome shotgun (WGS) entry which is preliminary data.</text>
</comment>
<dbReference type="GO" id="GO:0009279">
    <property type="term" value="C:cell outer membrane"/>
    <property type="evidence" value="ECO:0007669"/>
    <property type="project" value="InterPro"/>
</dbReference>
<feature type="signal peptide" evidence="2">
    <location>
        <begin position="1"/>
        <end position="22"/>
    </location>
</feature>
<dbReference type="Proteomes" id="UP000295375">
    <property type="component" value="Unassembled WGS sequence"/>
</dbReference>
<dbReference type="EMBL" id="SNYM01000022">
    <property type="protein sequence ID" value="TDQ44956.1"/>
    <property type="molecule type" value="Genomic_DNA"/>
</dbReference>
<evidence type="ECO:0000313" key="3">
    <source>
        <dbReference type="EMBL" id="TDQ44956.1"/>
    </source>
</evidence>
<dbReference type="AlphaFoldDB" id="A0A4R6UG41"/>